<accession>A0AA39ZIY1</accession>
<gene>
    <name evidence="3" type="ORF">QBC41DRAFT_314831</name>
</gene>
<dbReference type="EMBL" id="JAULSY010000017">
    <property type="protein sequence ID" value="KAK0671954.1"/>
    <property type="molecule type" value="Genomic_DNA"/>
</dbReference>
<comment type="caution">
    <text evidence="3">The sequence shown here is derived from an EMBL/GenBank/DDBJ whole genome shotgun (WGS) entry which is preliminary data.</text>
</comment>
<dbReference type="PANTHER" id="PTHR24320:SF283">
    <property type="entry name" value="RETINOL DEHYDROGENASE 11"/>
    <property type="match status" value="1"/>
</dbReference>
<dbReference type="Pfam" id="PF00106">
    <property type="entry name" value="adh_short"/>
    <property type="match status" value="1"/>
</dbReference>
<dbReference type="Proteomes" id="UP001174997">
    <property type="component" value="Unassembled WGS sequence"/>
</dbReference>
<dbReference type="InterPro" id="IPR036291">
    <property type="entry name" value="NAD(P)-bd_dom_sf"/>
</dbReference>
<protein>
    <submittedName>
        <fullName evidence="3">Oxidoreductase</fullName>
    </submittedName>
</protein>
<keyword evidence="2" id="KW-0560">Oxidoreductase</keyword>
<keyword evidence="4" id="KW-1185">Reference proteome</keyword>
<evidence type="ECO:0000256" key="1">
    <source>
        <dbReference type="ARBA" id="ARBA00006484"/>
    </source>
</evidence>
<sequence>MPSFDSTVTSEQVVAALAPQVKGRTFVITGASQPSIGSSIAIELAKASPAHILIASRTAENVHPVISTIREKDPSIKTTFVQIDLSDHESVRRAAQEILAAAKSKIDVLINSAGNMALKNYTLDKQGIEMQMSVNHIGHFLLTNLLTPALLAGGKSPHGARVINLSSVGYQISPVRYDDVSFSNGKTYDMWTGYGQAKTAQILFAYGLTDRLKDRGVVAFACHPGSNLDTKLGAHLVMEDYSDVLPVTRRNTGQEFVFTVGDEPRFKTYEQIGATPLIAALDPDLVGEAPAYLQNGRVVEPVVRHAVYDAAEVEKCWRLSEELVGEKFEY</sequence>
<dbReference type="PANTHER" id="PTHR24320">
    <property type="entry name" value="RETINOL DEHYDROGENASE"/>
    <property type="match status" value="1"/>
</dbReference>
<dbReference type="SUPFAM" id="SSF51735">
    <property type="entry name" value="NAD(P)-binding Rossmann-fold domains"/>
    <property type="match status" value="1"/>
</dbReference>
<evidence type="ECO:0000256" key="2">
    <source>
        <dbReference type="ARBA" id="ARBA00023002"/>
    </source>
</evidence>
<reference evidence="3" key="1">
    <citation type="submission" date="2023-06" db="EMBL/GenBank/DDBJ databases">
        <title>Genome-scale phylogeny and comparative genomics of the fungal order Sordariales.</title>
        <authorList>
            <consortium name="Lawrence Berkeley National Laboratory"/>
            <person name="Hensen N."/>
            <person name="Bonometti L."/>
            <person name="Westerberg I."/>
            <person name="Brannstrom I.O."/>
            <person name="Guillou S."/>
            <person name="Cros-Aarteil S."/>
            <person name="Calhoun S."/>
            <person name="Haridas S."/>
            <person name="Kuo A."/>
            <person name="Mondo S."/>
            <person name="Pangilinan J."/>
            <person name="Riley R."/>
            <person name="Labutti K."/>
            <person name="Andreopoulos B."/>
            <person name="Lipzen A."/>
            <person name="Chen C."/>
            <person name="Yanf M."/>
            <person name="Daum C."/>
            <person name="Ng V."/>
            <person name="Clum A."/>
            <person name="Steindorff A."/>
            <person name="Ohm R."/>
            <person name="Martin F."/>
            <person name="Silar P."/>
            <person name="Natvig D."/>
            <person name="Lalanne C."/>
            <person name="Gautier V."/>
            <person name="Ament-Velasquez S.L."/>
            <person name="Kruys A."/>
            <person name="Hutchinson M.I."/>
            <person name="Powell A.J."/>
            <person name="Barry K."/>
            <person name="Miller A.N."/>
            <person name="Grigoriev I.V."/>
            <person name="Debuchy R."/>
            <person name="Gladieux P."/>
            <person name="Thoren M.H."/>
            <person name="Johannesson H."/>
        </authorList>
    </citation>
    <scope>NUCLEOTIDE SEQUENCE</scope>
    <source>
        <strain evidence="3">CBS 307.81</strain>
    </source>
</reference>
<name>A0AA39ZIY1_9PEZI</name>
<comment type="similarity">
    <text evidence="1">Belongs to the short-chain dehydrogenases/reductases (SDR) family.</text>
</comment>
<organism evidence="3 4">
    <name type="scientific">Cercophora samala</name>
    <dbReference type="NCBI Taxonomy" id="330535"/>
    <lineage>
        <taxon>Eukaryota</taxon>
        <taxon>Fungi</taxon>
        <taxon>Dikarya</taxon>
        <taxon>Ascomycota</taxon>
        <taxon>Pezizomycotina</taxon>
        <taxon>Sordariomycetes</taxon>
        <taxon>Sordariomycetidae</taxon>
        <taxon>Sordariales</taxon>
        <taxon>Lasiosphaeriaceae</taxon>
        <taxon>Cercophora</taxon>
    </lineage>
</organism>
<dbReference type="InterPro" id="IPR002347">
    <property type="entry name" value="SDR_fam"/>
</dbReference>
<dbReference type="AlphaFoldDB" id="A0AA39ZIY1"/>
<dbReference type="GO" id="GO:0016491">
    <property type="term" value="F:oxidoreductase activity"/>
    <property type="evidence" value="ECO:0007669"/>
    <property type="project" value="UniProtKB-KW"/>
</dbReference>
<evidence type="ECO:0000313" key="4">
    <source>
        <dbReference type="Proteomes" id="UP001174997"/>
    </source>
</evidence>
<proteinExistence type="inferred from homology"/>
<dbReference type="Gene3D" id="3.40.50.720">
    <property type="entry name" value="NAD(P)-binding Rossmann-like Domain"/>
    <property type="match status" value="1"/>
</dbReference>
<evidence type="ECO:0000313" key="3">
    <source>
        <dbReference type="EMBL" id="KAK0671954.1"/>
    </source>
</evidence>